<evidence type="ECO:0000256" key="1">
    <source>
        <dbReference type="ARBA" id="ARBA00004141"/>
    </source>
</evidence>
<keyword evidence="3 7" id="KW-1133">Transmembrane helix</keyword>
<feature type="transmembrane region" description="Helical" evidence="7">
    <location>
        <begin position="6"/>
        <end position="28"/>
    </location>
</feature>
<evidence type="ECO:0000256" key="7">
    <source>
        <dbReference type="SAM" id="Phobius"/>
    </source>
</evidence>
<dbReference type="Proteomes" id="UP000696280">
    <property type="component" value="Unassembled WGS sequence"/>
</dbReference>
<dbReference type="InterPro" id="IPR049326">
    <property type="entry name" value="Rhodopsin_dom_fungi"/>
</dbReference>
<dbReference type="InterPro" id="IPR052337">
    <property type="entry name" value="SAT4-like"/>
</dbReference>
<evidence type="ECO:0000313" key="10">
    <source>
        <dbReference type="Proteomes" id="UP000696280"/>
    </source>
</evidence>
<sequence length="391" mass="42588">MSTTSWQGITALSTALPVLCTITVGLRFHARIRQKADLEFDDWAQIPSLLLFIGMCITCLIGVANKAIGYPDPPGPPTVAAPSTILCEKLIYALQIIQLVALSIIKITALAFYRRVFCSVRPSPMNTIIWILIIITTAWGIGFIGFYAGGCGRHPAAAWQGNLPFLEYCIDLTPKFEKSFAISDFILDTFVLAVPLPSVGSPKPAKDGTSTDILQIWKLRMTNGRKIGVTGIFMLALIGYGACTARVATVIILSGKTFSQTAPDIQTSDTEAIWFSMLETGFTLIAVNLPSLWSIISNFSPESIVRSVRSLISLRSMRSDGSHDGSSTRPYPRKNSSSTQGIELVAPEDTADFSITVETQKSKDTAYGYHNDLENGIHVQKTVQQASKERA</sequence>
<evidence type="ECO:0000256" key="2">
    <source>
        <dbReference type="ARBA" id="ARBA00022692"/>
    </source>
</evidence>
<gene>
    <name evidence="9" type="ORF">HYFRA_00009463</name>
</gene>
<dbReference type="Pfam" id="PF20684">
    <property type="entry name" value="Fung_rhodopsin"/>
    <property type="match status" value="2"/>
</dbReference>
<evidence type="ECO:0000256" key="4">
    <source>
        <dbReference type="ARBA" id="ARBA00023136"/>
    </source>
</evidence>
<organism evidence="9 10">
    <name type="scientific">Hymenoscyphus fraxineus</name>
    <dbReference type="NCBI Taxonomy" id="746836"/>
    <lineage>
        <taxon>Eukaryota</taxon>
        <taxon>Fungi</taxon>
        <taxon>Dikarya</taxon>
        <taxon>Ascomycota</taxon>
        <taxon>Pezizomycotina</taxon>
        <taxon>Leotiomycetes</taxon>
        <taxon>Helotiales</taxon>
        <taxon>Helotiaceae</taxon>
        <taxon>Hymenoscyphus</taxon>
    </lineage>
</organism>
<feature type="transmembrane region" description="Helical" evidence="7">
    <location>
        <begin position="125"/>
        <end position="148"/>
    </location>
</feature>
<comment type="subcellular location">
    <subcellularLocation>
        <location evidence="1">Membrane</location>
        <topology evidence="1">Multi-pass membrane protein</topology>
    </subcellularLocation>
</comment>
<dbReference type="PANTHER" id="PTHR33048:SF157">
    <property type="entry name" value="INTEGRAL MEMBRANE PROTEIN"/>
    <property type="match status" value="1"/>
</dbReference>
<reference evidence="9" key="1">
    <citation type="submission" date="2021-07" db="EMBL/GenBank/DDBJ databases">
        <authorList>
            <person name="Durling M."/>
        </authorList>
    </citation>
    <scope>NUCLEOTIDE SEQUENCE</scope>
</reference>
<feature type="transmembrane region" description="Helical" evidence="7">
    <location>
        <begin position="227"/>
        <end position="253"/>
    </location>
</feature>
<name>A0A9N9KX41_9HELO</name>
<evidence type="ECO:0000256" key="5">
    <source>
        <dbReference type="ARBA" id="ARBA00038359"/>
    </source>
</evidence>
<dbReference type="AlphaFoldDB" id="A0A9N9KX41"/>
<comment type="caution">
    <text evidence="9">The sequence shown here is derived from an EMBL/GenBank/DDBJ whole genome shotgun (WGS) entry which is preliminary data.</text>
</comment>
<dbReference type="PANTHER" id="PTHR33048">
    <property type="entry name" value="PTH11-LIKE INTEGRAL MEMBRANE PROTEIN (AFU_ORTHOLOGUE AFUA_5G11245)"/>
    <property type="match status" value="1"/>
</dbReference>
<comment type="similarity">
    <text evidence="5">Belongs to the SAT4 family.</text>
</comment>
<keyword evidence="2 7" id="KW-0812">Transmembrane</keyword>
<keyword evidence="10" id="KW-1185">Reference proteome</keyword>
<feature type="region of interest" description="Disordered" evidence="6">
    <location>
        <begin position="317"/>
        <end position="343"/>
    </location>
</feature>
<dbReference type="EMBL" id="CAJVRL010000064">
    <property type="protein sequence ID" value="CAG8955511.1"/>
    <property type="molecule type" value="Genomic_DNA"/>
</dbReference>
<accession>A0A9N9KX41</accession>
<evidence type="ECO:0000259" key="8">
    <source>
        <dbReference type="Pfam" id="PF20684"/>
    </source>
</evidence>
<feature type="transmembrane region" description="Helical" evidence="7">
    <location>
        <begin position="90"/>
        <end position="113"/>
    </location>
</feature>
<evidence type="ECO:0000313" key="9">
    <source>
        <dbReference type="EMBL" id="CAG8955511.1"/>
    </source>
</evidence>
<feature type="domain" description="Rhodopsin" evidence="8">
    <location>
        <begin position="214"/>
        <end position="297"/>
    </location>
</feature>
<dbReference type="GO" id="GO:0016020">
    <property type="term" value="C:membrane"/>
    <property type="evidence" value="ECO:0007669"/>
    <property type="project" value="UniProtKB-SubCell"/>
</dbReference>
<evidence type="ECO:0000256" key="6">
    <source>
        <dbReference type="SAM" id="MobiDB-lite"/>
    </source>
</evidence>
<keyword evidence="4 7" id="KW-0472">Membrane</keyword>
<evidence type="ECO:0000256" key="3">
    <source>
        <dbReference type="ARBA" id="ARBA00022989"/>
    </source>
</evidence>
<feature type="transmembrane region" description="Helical" evidence="7">
    <location>
        <begin position="273"/>
        <end position="296"/>
    </location>
</feature>
<feature type="transmembrane region" description="Helical" evidence="7">
    <location>
        <begin position="49"/>
        <end position="70"/>
    </location>
</feature>
<feature type="domain" description="Rhodopsin" evidence="8">
    <location>
        <begin position="26"/>
        <end position="199"/>
    </location>
</feature>
<dbReference type="OrthoDB" id="5393606at2759"/>
<proteinExistence type="inferred from homology"/>
<feature type="compositionally biased region" description="Polar residues" evidence="6">
    <location>
        <begin position="324"/>
        <end position="341"/>
    </location>
</feature>
<protein>
    <recommendedName>
        <fullName evidence="8">Rhodopsin domain-containing protein</fullName>
    </recommendedName>
</protein>